<keyword evidence="3" id="KW-1185">Reference proteome</keyword>
<evidence type="ECO:0000313" key="3">
    <source>
        <dbReference type="Proteomes" id="UP000307173"/>
    </source>
</evidence>
<protein>
    <recommendedName>
        <fullName evidence="4">FF domain-containing protein</fullName>
    </recommendedName>
</protein>
<feature type="compositionally biased region" description="Basic and acidic residues" evidence="1">
    <location>
        <begin position="1"/>
        <end position="20"/>
    </location>
</feature>
<evidence type="ECO:0000313" key="2">
    <source>
        <dbReference type="EMBL" id="TID13605.1"/>
    </source>
</evidence>
<reference evidence="2 3" key="1">
    <citation type="journal article" date="2019" name="Front. Genet.">
        <title>Whole-Genome Sequencing of the Opportunistic Yeast Pathogen Candida inconspicua Uncovers Its Hybrid Origin.</title>
        <authorList>
            <person name="Mixao V."/>
            <person name="Hansen A.P."/>
            <person name="Saus E."/>
            <person name="Boekhout T."/>
            <person name="Lass-Florl C."/>
            <person name="Gabaldon T."/>
        </authorList>
    </citation>
    <scope>NUCLEOTIDE SEQUENCE [LARGE SCALE GENOMIC DNA]</scope>
    <source>
        <strain evidence="2 3">CBS 180</strain>
    </source>
</reference>
<gene>
    <name evidence="2" type="ORF">CANINC_004867</name>
</gene>
<evidence type="ECO:0008006" key="4">
    <source>
        <dbReference type="Google" id="ProtNLM"/>
    </source>
</evidence>
<dbReference type="Proteomes" id="UP000307173">
    <property type="component" value="Unassembled WGS sequence"/>
</dbReference>
<feature type="compositionally biased region" description="Acidic residues" evidence="1">
    <location>
        <begin position="21"/>
        <end position="32"/>
    </location>
</feature>
<proteinExistence type="predicted"/>
<dbReference type="AlphaFoldDB" id="A0A4V4NF58"/>
<accession>A0A4V4NF58</accession>
<feature type="compositionally biased region" description="Acidic residues" evidence="1">
    <location>
        <begin position="39"/>
        <end position="55"/>
    </location>
</feature>
<evidence type="ECO:0000256" key="1">
    <source>
        <dbReference type="SAM" id="MobiDB-lite"/>
    </source>
</evidence>
<feature type="region of interest" description="Disordered" evidence="1">
    <location>
        <begin position="1"/>
        <end position="63"/>
    </location>
</feature>
<dbReference type="STRING" id="52247.A0A4V4NF58"/>
<organism evidence="2 3">
    <name type="scientific">Pichia inconspicua</name>
    <dbReference type="NCBI Taxonomy" id="52247"/>
    <lineage>
        <taxon>Eukaryota</taxon>
        <taxon>Fungi</taxon>
        <taxon>Dikarya</taxon>
        <taxon>Ascomycota</taxon>
        <taxon>Saccharomycotina</taxon>
        <taxon>Pichiomycetes</taxon>
        <taxon>Pichiales</taxon>
        <taxon>Pichiaceae</taxon>
        <taxon>Pichia</taxon>
    </lineage>
</organism>
<dbReference type="EMBL" id="SELW01000676">
    <property type="protein sequence ID" value="TID13605.1"/>
    <property type="molecule type" value="Genomic_DNA"/>
</dbReference>
<dbReference type="OrthoDB" id="410044at2759"/>
<comment type="caution">
    <text evidence="2">The sequence shown here is derived from an EMBL/GenBank/DDBJ whole genome shotgun (WGS) entry which is preliminary data.</text>
</comment>
<sequence>MSEPPNKKIKLDKEETKQNEVDDEQVVDEVDDFGLNSSDLEDLLAESDDDSDNDADNAKDIDDPEIKEYVEKYPKLTKQEDLKTCVEFIRLLENAKIDQYSCYDLDVGLILTDPNYIIKSCNNLDETVQRELWDEYCKNATSVEDVDSPEIQFVKFLKDFVNDNKIPKFYTDFNRITLRKEKGKCDSVYSDLCKVLSREKRQEIFNVVKEFLQIERSKRAEFCLNLLNGFDDVRFDDILKSIGDGKIVSCYVFFLLDEEELRLVVEKMNNT</sequence>
<name>A0A4V4NF58_9ASCO</name>